<dbReference type="EMBL" id="FOKW01000008">
    <property type="protein sequence ID" value="SFC40622.1"/>
    <property type="molecule type" value="Genomic_DNA"/>
</dbReference>
<evidence type="ECO:0000313" key="3">
    <source>
        <dbReference type="Proteomes" id="UP000199161"/>
    </source>
</evidence>
<evidence type="ECO:0000313" key="2">
    <source>
        <dbReference type="EMBL" id="SFC40622.1"/>
    </source>
</evidence>
<name>A0A1I1IY19_NATHA</name>
<evidence type="ECO:0000259" key="1">
    <source>
        <dbReference type="Pfam" id="PF18545"/>
    </source>
</evidence>
<dbReference type="OrthoDB" id="221929at2157"/>
<protein>
    <recommendedName>
        <fullName evidence="1">Halobacterial output domain-containing protein</fullName>
    </recommendedName>
</protein>
<dbReference type="Pfam" id="PF18545">
    <property type="entry name" value="HalOD1"/>
    <property type="match status" value="1"/>
</dbReference>
<sequence>MRQTLEDDADGVCERIVTAVATLEDADPAELPPLFDAVDPDALTAVFSTTESGTTRTGRVEFPYAGYRITVEFDDEPVVTVERE</sequence>
<reference evidence="3" key="1">
    <citation type="submission" date="2016-10" db="EMBL/GenBank/DDBJ databases">
        <authorList>
            <person name="Varghese N."/>
            <person name="Submissions S."/>
        </authorList>
    </citation>
    <scope>NUCLEOTIDE SEQUENCE [LARGE SCALE GENOMIC DNA]</scope>
    <source>
        <strain evidence="3">DSM 13078</strain>
    </source>
</reference>
<gene>
    <name evidence="2" type="ORF">SAMN05444422_10814</name>
</gene>
<dbReference type="AlphaFoldDB" id="A0A1I1IY19"/>
<accession>A0A1I1IY19</accession>
<keyword evidence="3" id="KW-1185">Reference proteome</keyword>
<organism evidence="2 3">
    <name type="scientific">Natronobacterium haloterrestre</name>
    <name type="common">Halobiforma haloterrestris</name>
    <dbReference type="NCBI Taxonomy" id="148448"/>
    <lineage>
        <taxon>Archaea</taxon>
        <taxon>Methanobacteriati</taxon>
        <taxon>Methanobacteriota</taxon>
        <taxon>Stenosarchaea group</taxon>
        <taxon>Halobacteria</taxon>
        <taxon>Halobacteriales</taxon>
        <taxon>Natrialbaceae</taxon>
        <taxon>Natronobacterium</taxon>
    </lineage>
</organism>
<dbReference type="Proteomes" id="UP000199161">
    <property type="component" value="Unassembled WGS sequence"/>
</dbReference>
<dbReference type="RefSeq" id="WP_089788873.1">
    <property type="nucleotide sequence ID" value="NZ_FOKW01000008.1"/>
</dbReference>
<feature type="domain" description="Halobacterial output" evidence="1">
    <location>
        <begin position="12"/>
        <end position="78"/>
    </location>
</feature>
<proteinExistence type="predicted"/>
<dbReference type="InterPro" id="IPR040624">
    <property type="entry name" value="HalOD1"/>
</dbReference>